<name>A0A8I3PWL0_CANLF</name>
<feature type="compositionally biased region" description="Low complexity" evidence="1">
    <location>
        <begin position="49"/>
        <end position="72"/>
    </location>
</feature>
<feature type="compositionally biased region" description="Pro residues" evidence="1">
    <location>
        <begin position="38"/>
        <end position="48"/>
    </location>
</feature>
<evidence type="ECO:0000259" key="2">
    <source>
        <dbReference type="PROSITE" id="PS00028"/>
    </source>
</evidence>
<gene>
    <name evidence="3" type="primary">ZNF511</name>
</gene>
<dbReference type="PANTHER" id="PTHR21354:SF0">
    <property type="entry name" value="ZINC FINGER PROTEIN 511"/>
    <property type="match status" value="1"/>
</dbReference>
<feature type="domain" description="C2H2-type" evidence="2">
    <location>
        <begin position="206"/>
        <end position="227"/>
    </location>
</feature>
<reference evidence="3" key="2">
    <citation type="submission" date="2025-08" db="UniProtKB">
        <authorList>
            <consortium name="Ensembl"/>
        </authorList>
    </citation>
    <scope>IDENTIFICATION</scope>
    <source>
        <strain evidence="3">Boxer</strain>
    </source>
</reference>
<protein>
    <submittedName>
        <fullName evidence="3">Zinc finger protein 511</fullName>
    </submittedName>
</protein>
<evidence type="ECO:0000313" key="3">
    <source>
        <dbReference type="Ensembl" id="ENSCAFP00845036644.1"/>
    </source>
</evidence>
<feature type="compositionally biased region" description="Low complexity" evidence="1">
    <location>
        <begin position="87"/>
        <end position="97"/>
    </location>
</feature>
<dbReference type="Proteomes" id="UP000805418">
    <property type="component" value="Chromosome 28"/>
</dbReference>
<dbReference type="SMART" id="SM00355">
    <property type="entry name" value="ZnF_C2H2"/>
    <property type="match status" value="3"/>
</dbReference>
<dbReference type="GeneTree" id="ENSGT00390000011381"/>
<dbReference type="PANTHER" id="PTHR21354">
    <property type="entry name" value="ZINC FINGER PROTEIN 511"/>
    <property type="match status" value="1"/>
</dbReference>
<organism evidence="3 4">
    <name type="scientific">Canis lupus familiaris</name>
    <name type="common">Dog</name>
    <name type="synonym">Canis familiaris</name>
    <dbReference type="NCBI Taxonomy" id="9615"/>
    <lineage>
        <taxon>Eukaryota</taxon>
        <taxon>Metazoa</taxon>
        <taxon>Chordata</taxon>
        <taxon>Craniata</taxon>
        <taxon>Vertebrata</taxon>
        <taxon>Euteleostomi</taxon>
        <taxon>Mammalia</taxon>
        <taxon>Eutheria</taxon>
        <taxon>Laurasiatheria</taxon>
        <taxon>Carnivora</taxon>
        <taxon>Caniformia</taxon>
        <taxon>Canidae</taxon>
        <taxon>Canis</taxon>
    </lineage>
</organism>
<reference evidence="3" key="3">
    <citation type="submission" date="2025-09" db="UniProtKB">
        <authorList>
            <consortium name="Ensembl"/>
        </authorList>
    </citation>
    <scope>IDENTIFICATION</scope>
    <source>
        <strain evidence="3">Boxer</strain>
    </source>
</reference>
<dbReference type="InterPro" id="IPR013087">
    <property type="entry name" value="Znf_C2H2_type"/>
</dbReference>
<dbReference type="Ensembl" id="ENSCAFT00845046688.1">
    <property type="protein sequence ID" value="ENSCAFP00845036644.1"/>
    <property type="gene ID" value="ENSCAFG00845026486.1"/>
</dbReference>
<keyword evidence="4" id="KW-1185">Reference proteome</keyword>
<evidence type="ECO:0000313" key="4">
    <source>
        <dbReference type="Proteomes" id="UP000805418"/>
    </source>
</evidence>
<feature type="domain" description="C2H2-type" evidence="2">
    <location>
        <begin position="179"/>
        <end position="202"/>
    </location>
</feature>
<proteinExistence type="predicted"/>
<sequence length="420" mass="45618">MAPAPRHPAASSYRGRNPATPQPPAGPRGAHGSRAEPGRPPPPPPRSPQTPRVLPRARRSPSAPRAAGGSAPTSLPAPPRPARGRRPQAQGPAARGAMQLPPGLHARLRGPPGAAEPLPVERDPAAGASPFHFAARRVRFPREHEFFEDGDVQRHLYLQDVLTQVAEEPERPRVPEFTCQVAGCCQVFDSLEDYEHHYHTLHRNVCSFCRRSFPSLHLLDVHILEWHDSLFQILSERQDMYQCLVEGCAEKFKTSKDRKDHLVRRHLYPADFRFDKPKKSKGPATPRATVQGSAEALGDDGEQSGGDAMEVSSEHAAPLPEPVAERRTYSHRLVPGTLVQQVVKVSFLRMLGLTLGSILSGRSGHWVGASASAGAESLTVLLWNASPSRARSLWGPGGRGTSSPLCHGLGRDRINAGCGC</sequence>
<reference evidence="3" key="1">
    <citation type="submission" date="2020-03" db="EMBL/GenBank/DDBJ databases">
        <title>Long-read based genome assembly of a Labrador retriever dog.</title>
        <authorList>
            <person name="Eory L."/>
            <person name="Zhang W."/>
            <person name="Schoenebeck J."/>
        </authorList>
    </citation>
    <scope>NUCLEOTIDE SEQUENCE [LARGE SCALE GENOMIC DNA]</scope>
    <source>
        <strain evidence="3">Labrador retriever</strain>
    </source>
</reference>
<feature type="domain" description="C2H2-type" evidence="2">
    <location>
        <begin position="243"/>
        <end position="266"/>
    </location>
</feature>
<accession>A0A8I3PWL0</accession>
<dbReference type="InterPro" id="IPR039258">
    <property type="entry name" value="ZNF511"/>
</dbReference>
<dbReference type="AlphaFoldDB" id="A0A8I3PWL0"/>
<feature type="region of interest" description="Disordered" evidence="1">
    <location>
        <begin position="275"/>
        <end position="320"/>
    </location>
</feature>
<dbReference type="OrthoDB" id="18440at2759"/>
<dbReference type="FunCoup" id="A0A8I3PWL0">
    <property type="interactions" value="24"/>
</dbReference>
<feature type="region of interest" description="Disordered" evidence="1">
    <location>
        <begin position="1"/>
        <end position="118"/>
    </location>
</feature>
<dbReference type="PROSITE" id="PS00028">
    <property type="entry name" value="ZINC_FINGER_C2H2_1"/>
    <property type="match status" value="3"/>
</dbReference>
<evidence type="ECO:0000256" key="1">
    <source>
        <dbReference type="SAM" id="MobiDB-lite"/>
    </source>
</evidence>